<dbReference type="InterPro" id="IPR000671">
    <property type="entry name" value="Peptidase_A31"/>
</dbReference>
<sequence>MKSGALNFEIDGRVVLLGIGNESKWDDAAGVKVVKEVAKMIDSERVLSVNAGTIPEKFTSKVKDFEPDHILLIDTVDIGEEPGTVSVVDPEAIVNQKISTHRLPLSMLMEYLEKETGGEVFLIGIQPGEVKMGVGMSNSVQEAVEDLTEFLSEKLKRNIENC</sequence>
<evidence type="ECO:0000313" key="1">
    <source>
        <dbReference type="EMBL" id="KXA92161.1"/>
    </source>
</evidence>
<evidence type="ECO:0000313" key="2">
    <source>
        <dbReference type="Proteomes" id="UP000070657"/>
    </source>
</evidence>
<dbReference type="InterPro" id="IPR023430">
    <property type="entry name" value="Pept_HybD-like_dom_sf"/>
</dbReference>
<accession>A0A133UD88</accession>
<proteinExistence type="predicted"/>
<dbReference type="NCBIfam" id="TIGR00072">
    <property type="entry name" value="hydrog_prot"/>
    <property type="match status" value="1"/>
</dbReference>
<dbReference type="Pfam" id="PF01750">
    <property type="entry name" value="HycI"/>
    <property type="match status" value="1"/>
</dbReference>
<name>A0A133UD88_9EURY</name>
<keyword evidence="2" id="KW-1185">Reference proteome</keyword>
<dbReference type="CDD" id="cd06067">
    <property type="entry name" value="H2MP_MemB-H2evol"/>
    <property type="match status" value="1"/>
</dbReference>
<dbReference type="GO" id="GO:0008047">
    <property type="term" value="F:enzyme activator activity"/>
    <property type="evidence" value="ECO:0007669"/>
    <property type="project" value="InterPro"/>
</dbReference>
<reference evidence="1 2" key="1">
    <citation type="journal article" date="2016" name="Sci. Rep.">
        <title>Metabolic traits of an uncultured archaeal lineage -MSBL1- from brine pools of the Red Sea.</title>
        <authorList>
            <person name="Mwirichia R."/>
            <person name="Alam I."/>
            <person name="Rashid M."/>
            <person name="Vinu M."/>
            <person name="Ba-Alawi W."/>
            <person name="Anthony Kamau A."/>
            <person name="Kamanda Ngugi D."/>
            <person name="Goker M."/>
            <person name="Klenk H.P."/>
            <person name="Bajic V."/>
            <person name="Stingl U."/>
        </authorList>
    </citation>
    <scope>NUCLEOTIDE SEQUENCE [LARGE SCALE GENOMIC DNA]</scope>
    <source>
        <strain evidence="1">SCGC-AAA259E22</strain>
    </source>
</reference>
<dbReference type="GO" id="GO:0016485">
    <property type="term" value="P:protein processing"/>
    <property type="evidence" value="ECO:0007669"/>
    <property type="project" value="TreeGrafter"/>
</dbReference>
<dbReference type="Proteomes" id="UP000070657">
    <property type="component" value="Unassembled WGS sequence"/>
</dbReference>
<dbReference type="InterPro" id="IPR004420">
    <property type="entry name" value="Pept_A31_hyd_mat_HycI"/>
</dbReference>
<dbReference type="GO" id="GO:0004175">
    <property type="term" value="F:endopeptidase activity"/>
    <property type="evidence" value="ECO:0007669"/>
    <property type="project" value="TreeGrafter"/>
</dbReference>
<dbReference type="SUPFAM" id="SSF53163">
    <property type="entry name" value="HybD-like"/>
    <property type="match status" value="1"/>
</dbReference>
<dbReference type="EMBL" id="LHXP01000089">
    <property type="protein sequence ID" value="KXA92161.1"/>
    <property type="molecule type" value="Genomic_DNA"/>
</dbReference>
<protein>
    <recommendedName>
        <fullName evidence="3">Hydrogenase 3 maturation protease</fullName>
    </recommendedName>
</protein>
<comment type="caution">
    <text evidence="1">The sequence shown here is derived from an EMBL/GenBank/DDBJ whole genome shotgun (WGS) entry which is preliminary data.</text>
</comment>
<dbReference type="Gene3D" id="3.40.50.1450">
    <property type="entry name" value="HybD-like"/>
    <property type="match status" value="1"/>
</dbReference>
<dbReference type="AlphaFoldDB" id="A0A133UD88"/>
<dbReference type="NCBIfam" id="TIGR00142">
    <property type="entry name" value="hycI"/>
    <property type="match status" value="1"/>
</dbReference>
<gene>
    <name evidence="1" type="ORF">AKJ66_04610</name>
</gene>
<evidence type="ECO:0008006" key="3">
    <source>
        <dbReference type="Google" id="ProtNLM"/>
    </source>
</evidence>
<organism evidence="1 2">
    <name type="scientific">candidate division MSBL1 archaeon SCGC-AAA259E22</name>
    <dbReference type="NCBI Taxonomy" id="1698265"/>
    <lineage>
        <taxon>Archaea</taxon>
        <taxon>Methanobacteriati</taxon>
        <taxon>Methanobacteriota</taxon>
        <taxon>candidate division MSBL1</taxon>
    </lineage>
</organism>
<dbReference type="PANTHER" id="PTHR30302">
    <property type="entry name" value="HYDROGENASE 1 MATURATION PROTEASE"/>
    <property type="match status" value="1"/>
</dbReference>
<dbReference type="PRINTS" id="PR00446">
    <property type="entry name" value="HYDRGNUPTAKE"/>
</dbReference>
<dbReference type="PANTHER" id="PTHR30302:SF7">
    <property type="entry name" value="F420-NONREDUCING HYDROGENASE II"/>
    <property type="match status" value="1"/>
</dbReference>